<evidence type="ECO:0000313" key="2">
    <source>
        <dbReference type="EMBL" id="WIA24017.1"/>
    </source>
</evidence>
<protein>
    <recommendedName>
        <fullName evidence="4">Alpha 1,4-glycosyltransferase domain-containing protein</fullName>
    </recommendedName>
</protein>
<dbReference type="InterPro" id="IPR029044">
    <property type="entry name" value="Nucleotide-diphossugar_trans"/>
</dbReference>
<dbReference type="Gene3D" id="3.90.550.20">
    <property type="match status" value="1"/>
</dbReference>
<dbReference type="InterPro" id="IPR039367">
    <property type="entry name" value="Och1-like"/>
</dbReference>
<keyword evidence="3" id="KW-1185">Reference proteome</keyword>
<accession>A0ABY8UUK3</accession>
<feature type="compositionally biased region" description="Gly residues" evidence="1">
    <location>
        <begin position="42"/>
        <end position="55"/>
    </location>
</feature>
<dbReference type="Proteomes" id="UP001244341">
    <property type="component" value="Chromosome 17b"/>
</dbReference>
<feature type="compositionally biased region" description="Low complexity" evidence="1">
    <location>
        <begin position="56"/>
        <end position="65"/>
    </location>
</feature>
<name>A0ABY8UUK3_TETOB</name>
<feature type="region of interest" description="Disordered" evidence="1">
    <location>
        <begin position="36"/>
        <end position="70"/>
    </location>
</feature>
<sequence length="575" mass="61665">MPAAVADGAAGSSNSKLRRDAAAAGAIDAAVAATGTAAPGGAASGGSDAGAGGATGSSSSSSSSSGAGGAWRPGVLDAPLPKYPRLYSTMAPPAPTLPAQVRPAAAAALIATAKAATTPQGISIRGVPGLSLEDKILLARVLGHEIRGSFDEAGALEPSSKAYWALLERQLEQHTQVKHMFESIWYKCSKLNSDLVSRASTAYDMEAEALQHILAWLGLRESQLPRPGETASFDQLLALLAGIGASARLVTDPVPFLATEKPPLDRNGMPLLIHMTFKDKGAFARHHMLSLASWAKENPDHAILMYDDADLHAYLSTYDPTVLSVYSGLKTAVERSDLWRYVVMCKHGGVYTDADTLCVRPIQEWNRENHNDAEALFGVEDVFARDPGAGSSGWGVSSGRFGVQFEQWTLAGAPHHPVYCNMHGFISQRIQQEASAMSPTAPGTSTESENWSILHRTGPHVWTDSVLNWMHGQGIGFHEALVPGGRLVANSTRIMPGETFGCAAHFFSPAARLEEVYAMHMFRGVWRKRLDSGGQDEAARRKLTGIDRLLQQQQDVQQQHQQEELQQSGRMVGFR</sequence>
<organism evidence="2 3">
    <name type="scientific">Tetradesmus obliquus</name>
    <name type="common">Green alga</name>
    <name type="synonym">Acutodesmus obliquus</name>
    <dbReference type="NCBI Taxonomy" id="3088"/>
    <lineage>
        <taxon>Eukaryota</taxon>
        <taxon>Viridiplantae</taxon>
        <taxon>Chlorophyta</taxon>
        <taxon>core chlorophytes</taxon>
        <taxon>Chlorophyceae</taxon>
        <taxon>CS clade</taxon>
        <taxon>Sphaeropleales</taxon>
        <taxon>Scenedesmaceae</taxon>
        <taxon>Tetradesmus</taxon>
    </lineage>
</organism>
<dbReference type="Pfam" id="PF04488">
    <property type="entry name" value="Gly_transf_sug"/>
    <property type="match status" value="1"/>
</dbReference>
<proteinExistence type="predicted"/>
<evidence type="ECO:0000256" key="1">
    <source>
        <dbReference type="SAM" id="MobiDB-lite"/>
    </source>
</evidence>
<evidence type="ECO:0008006" key="4">
    <source>
        <dbReference type="Google" id="ProtNLM"/>
    </source>
</evidence>
<feature type="region of interest" description="Disordered" evidence="1">
    <location>
        <begin position="554"/>
        <end position="575"/>
    </location>
</feature>
<dbReference type="PANTHER" id="PTHR31834:SF1">
    <property type="entry name" value="INITIATION-SPECIFIC ALPHA-1,6-MANNOSYLTRANSFERASE"/>
    <property type="match status" value="1"/>
</dbReference>
<dbReference type="SUPFAM" id="SSF53448">
    <property type="entry name" value="Nucleotide-diphospho-sugar transferases"/>
    <property type="match status" value="1"/>
</dbReference>
<evidence type="ECO:0000313" key="3">
    <source>
        <dbReference type="Proteomes" id="UP001244341"/>
    </source>
</evidence>
<dbReference type="PANTHER" id="PTHR31834">
    <property type="entry name" value="INITIATION-SPECIFIC ALPHA-1,6-MANNOSYLTRANSFERASE"/>
    <property type="match status" value="1"/>
</dbReference>
<feature type="compositionally biased region" description="Low complexity" evidence="1">
    <location>
        <begin position="554"/>
        <end position="567"/>
    </location>
</feature>
<gene>
    <name evidence="2" type="ORF">OEZ85_013640</name>
</gene>
<reference evidence="2 3" key="1">
    <citation type="submission" date="2023-05" db="EMBL/GenBank/DDBJ databases">
        <title>A 100% complete, gapless, phased diploid assembly of the Scenedesmus obliquus UTEX 3031 genome.</title>
        <authorList>
            <person name="Biondi T.C."/>
            <person name="Hanschen E.R."/>
            <person name="Kwon T."/>
            <person name="Eng W."/>
            <person name="Kruse C.P.S."/>
            <person name="Koehler S.I."/>
            <person name="Kunde Y."/>
            <person name="Gleasner C.D."/>
            <person name="You Mak K.T."/>
            <person name="Polle J."/>
            <person name="Hovde B.T."/>
            <person name="Starkenburg S.R."/>
        </authorList>
    </citation>
    <scope>NUCLEOTIDE SEQUENCE [LARGE SCALE GENOMIC DNA]</scope>
    <source>
        <strain evidence="2 3">DOE0152z</strain>
    </source>
</reference>
<dbReference type="InterPro" id="IPR007577">
    <property type="entry name" value="GlycoTrfase_DXD_sugar-bd_CS"/>
</dbReference>
<dbReference type="EMBL" id="CP126224">
    <property type="protein sequence ID" value="WIA24017.1"/>
    <property type="molecule type" value="Genomic_DNA"/>
</dbReference>